<dbReference type="AlphaFoldDB" id="A0A0D3DMU4"/>
<dbReference type="Proteomes" id="UP000032141">
    <property type="component" value="Chromosome C8"/>
</dbReference>
<dbReference type="Gramene" id="Bo8g050670.1">
    <property type="protein sequence ID" value="Bo8g050670.1"/>
    <property type="gene ID" value="Bo8g050670"/>
</dbReference>
<dbReference type="HOGENOM" id="CLU_2174534_0_0_1"/>
<proteinExistence type="predicted"/>
<reference evidence="1" key="2">
    <citation type="submission" date="2015-03" db="UniProtKB">
        <authorList>
            <consortium name="EnsemblPlants"/>
        </authorList>
    </citation>
    <scope>IDENTIFICATION</scope>
</reference>
<keyword evidence="2" id="KW-1185">Reference proteome</keyword>
<protein>
    <submittedName>
        <fullName evidence="1">Uncharacterized protein</fullName>
    </submittedName>
</protein>
<evidence type="ECO:0000313" key="1">
    <source>
        <dbReference type="EnsemblPlants" id="Bo8g050670.1"/>
    </source>
</evidence>
<dbReference type="EnsemblPlants" id="Bo8g050670.1">
    <property type="protein sequence ID" value="Bo8g050670.1"/>
    <property type="gene ID" value="Bo8g050670"/>
</dbReference>
<organism evidence="1 2">
    <name type="scientific">Brassica oleracea var. oleracea</name>
    <dbReference type="NCBI Taxonomy" id="109376"/>
    <lineage>
        <taxon>Eukaryota</taxon>
        <taxon>Viridiplantae</taxon>
        <taxon>Streptophyta</taxon>
        <taxon>Embryophyta</taxon>
        <taxon>Tracheophyta</taxon>
        <taxon>Spermatophyta</taxon>
        <taxon>Magnoliopsida</taxon>
        <taxon>eudicotyledons</taxon>
        <taxon>Gunneridae</taxon>
        <taxon>Pentapetalae</taxon>
        <taxon>rosids</taxon>
        <taxon>malvids</taxon>
        <taxon>Brassicales</taxon>
        <taxon>Brassicaceae</taxon>
        <taxon>Brassiceae</taxon>
        <taxon>Brassica</taxon>
    </lineage>
</organism>
<evidence type="ECO:0000313" key="2">
    <source>
        <dbReference type="Proteomes" id="UP000032141"/>
    </source>
</evidence>
<accession>A0A0D3DMU4</accession>
<name>A0A0D3DMU4_BRAOL</name>
<reference evidence="1 2" key="1">
    <citation type="journal article" date="2014" name="Genome Biol.">
        <title>Transcriptome and methylome profiling reveals relics of genome dominance in the mesopolyploid Brassica oleracea.</title>
        <authorList>
            <person name="Parkin I.A."/>
            <person name="Koh C."/>
            <person name="Tang H."/>
            <person name="Robinson S.J."/>
            <person name="Kagale S."/>
            <person name="Clarke W.E."/>
            <person name="Town C.D."/>
            <person name="Nixon J."/>
            <person name="Krishnakumar V."/>
            <person name="Bidwell S.L."/>
            <person name="Denoeud F."/>
            <person name="Belcram H."/>
            <person name="Links M.G."/>
            <person name="Just J."/>
            <person name="Clarke C."/>
            <person name="Bender T."/>
            <person name="Huebert T."/>
            <person name="Mason A.S."/>
            <person name="Pires J.C."/>
            <person name="Barker G."/>
            <person name="Moore J."/>
            <person name="Walley P.G."/>
            <person name="Manoli S."/>
            <person name="Batley J."/>
            <person name="Edwards D."/>
            <person name="Nelson M.N."/>
            <person name="Wang X."/>
            <person name="Paterson A.H."/>
            <person name="King G."/>
            <person name="Bancroft I."/>
            <person name="Chalhoub B."/>
            <person name="Sharpe A.G."/>
        </authorList>
    </citation>
    <scope>NUCLEOTIDE SEQUENCE</scope>
    <source>
        <strain evidence="1 2">cv. TO1000</strain>
    </source>
</reference>
<sequence length="110" mass="12287">MCFCGVWRKKIVFAVLAGTCVFAVWRENAFLRFWLGNAFCGFSGKCVFPVLAGNAVFQFWRENAFFAVLCFGGKMHFYSLDGKLGDLSGCNIIMYNTNIDLHLHPDGSPG</sequence>